<organism evidence="6 7">
    <name type="scientific">Alicyclobacillus fastidiosus</name>
    <dbReference type="NCBI Taxonomy" id="392011"/>
    <lineage>
        <taxon>Bacteria</taxon>
        <taxon>Bacillati</taxon>
        <taxon>Bacillota</taxon>
        <taxon>Bacilli</taxon>
        <taxon>Bacillales</taxon>
        <taxon>Alicyclobacillaceae</taxon>
        <taxon>Alicyclobacillus</taxon>
    </lineage>
</organism>
<sequence length="216" mass="23853">MEVRRFVVSPLRSNCYVLSESLTPGSPAVIIDPGYDELAGVFEYIEQHGLHVVANWNTHAHFDHVLGVDLVRDKYQCPAYVHKADVEIWARTPANAMRWIGKECKPLRAPDGYLADGDVLTLGSQTFTVWHTPGHSPGGVCFVGSSLAVTGDTLFKGTVGRTDLEESSPEAMEASLERILAWDDQLALYPGHGDDTTMSEEREKNRFLRIAARGGR</sequence>
<dbReference type="PANTHER" id="PTHR46233">
    <property type="entry name" value="HYDROXYACYLGLUTATHIONE HYDROLASE GLOC"/>
    <property type="match status" value="1"/>
</dbReference>
<feature type="domain" description="Metallo-beta-lactamase" evidence="5">
    <location>
        <begin position="12"/>
        <end position="192"/>
    </location>
</feature>
<keyword evidence="7" id="KW-1185">Reference proteome</keyword>
<dbReference type="CDD" id="cd06262">
    <property type="entry name" value="metallo-hydrolase-like_MBL-fold"/>
    <property type="match status" value="1"/>
</dbReference>
<dbReference type="InterPro" id="IPR051453">
    <property type="entry name" value="MBL_Glyoxalase_II"/>
</dbReference>
<keyword evidence="3" id="KW-0378">Hydrolase</keyword>
<dbReference type="PANTHER" id="PTHR46233:SF3">
    <property type="entry name" value="HYDROXYACYLGLUTATHIONE HYDROLASE GLOC"/>
    <property type="match status" value="1"/>
</dbReference>
<evidence type="ECO:0000256" key="4">
    <source>
        <dbReference type="ARBA" id="ARBA00022833"/>
    </source>
</evidence>
<dbReference type="Gene3D" id="3.60.15.10">
    <property type="entry name" value="Ribonuclease Z/Hydroxyacylglutathione hydrolase-like"/>
    <property type="match status" value="1"/>
</dbReference>
<evidence type="ECO:0000256" key="3">
    <source>
        <dbReference type="ARBA" id="ARBA00022801"/>
    </source>
</evidence>
<dbReference type="Pfam" id="PF00753">
    <property type="entry name" value="Lactamase_B"/>
    <property type="match status" value="1"/>
</dbReference>
<accession>A0ABV5AD44</accession>
<evidence type="ECO:0000256" key="2">
    <source>
        <dbReference type="ARBA" id="ARBA00022723"/>
    </source>
</evidence>
<comment type="cofactor">
    <cofactor evidence="1">
        <name>Zn(2+)</name>
        <dbReference type="ChEBI" id="CHEBI:29105"/>
    </cofactor>
</comment>
<evidence type="ECO:0000313" key="6">
    <source>
        <dbReference type="EMBL" id="MFB5190098.1"/>
    </source>
</evidence>
<proteinExistence type="predicted"/>
<dbReference type="EMBL" id="JBDXSU010000004">
    <property type="protein sequence ID" value="MFB5190098.1"/>
    <property type="molecule type" value="Genomic_DNA"/>
</dbReference>
<gene>
    <name evidence="6" type="ORF">KKP3000_003491</name>
</gene>
<keyword evidence="2" id="KW-0479">Metal-binding</keyword>
<reference evidence="6 7" key="1">
    <citation type="journal article" date="2024" name="Int. J. Mol. Sci.">
        <title>Exploration of Alicyclobacillus spp. Genome in Search of Antibiotic Resistance.</title>
        <authorList>
            <person name="Bucka-Kolendo J."/>
            <person name="Kiousi D.E."/>
            <person name="Dekowska A."/>
            <person name="Mikolajczuk-Szczyrba A."/>
            <person name="Karadedos D.M."/>
            <person name="Michael P."/>
            <person name="Galanis A."/>
            <person name="Sokolowska B."/>
        </authorList>
    </citation>
    <scope>NUCLEOTIDE SEQUENCE [LARGE SCALE GENOMIC DNA]</scope>
    <source>
        <strain evidence="6 7">KKP 3000</strain>
    </source>
</reference>
<protein>
    <submittedName>
        <fullName evidence="6">MBL fold metallo-hydrolase</fullName>
    </submittedName>
</protein>
<evidence type="ECO:0000256" key="1">
    <source>
        <dbReference type="ARBA" id="ARBA00001947"/>
    </source>
</evidence>
<dbReference type="Proteomes" id="UP001579974">
    <property type="component" value="Unassembled WGS sequence"/>
</dbReference>
<comment type="caution">
    <text evidence="6">The sequence shown here is derived from an EMBL/GenBank/DDBJ whole genome shotgun (WGS) entry which is preliminary data.</text>
</comment>
<dbReference type="InterPro" id="IPR036866">
    <property type="entry name" value="RibonucZ/Hydroxyglut_hydro"/>
</dbReference>
<dbReference type="SUPFAM" id="SSF56281">
    <property type="entry name" value="Metallo-hydrolase/oxidoreductase"/>
    <property type="match status" value="1"/>
</dbReference>
<evidence type="ECO:0000259" key="5">
    <source>
        <dbReference type="SMART" id="SM00849"/>
    </source>
</evidence>
<name>A0ABV5AD44_9BACL</name>
<dbReference type="RefSeq" id="WP_275476117.1">
    <property type="nucleotide sequence ID" value="NZ_CP162940.1"/>
</dbReference>
<dbReference type="SMART" id="SM00849">
    <property type="entry name" value="Lactamase_B"/>
    <property type="match status" value="1"/>
</dbReference>
<dbReference type="InterPro" id="IPR001279">
    <property type="entry name" value="Metallo-B-lactamas"/>
</dbReference>
<keyword evidence="4" id="KW-0862">Zinc</keyword>
<evidence type="ECO:0000313" key="7">
    <source>
        <dbReference type="Proteomes" id="UP001579974"/>
    </source>
</evidence>